<evidence type="ECO:0000256" key="1">
    <source>
        <dbReference type="SAM" id="Phobius"/>
    </source>
</evidence>
<dbReference type="Gene3D" id="1.20.1740.10">
    <property type="entry name" value="Amino acid/polyamine transporter I"/>
    <property type="match status" value="1"/>
</dbReference>
<dbReference type="EMBL" id="DNAN01000396">
    <property type="protein sequence ID" value="HAW76269.1"/>
    <property type="molecule type" value="Genomic_DNA"/>
</dbReference>
<organism evidence="2 3">
    <name type="scientific">Alteromonas australica</name>
    <dbReference type="NCBI Taxonomy" id="589873"/>
    <lineage>
        <taxon>Bacteria</taxon>
        <taxon>Pseudomonadati</taxon>
        <taxon>Pseudomonadota</taxon>
        <taxon>Gammaproteobacteria</taxon>
        <taxon>Alteromonadales</taxon>
        <taxon>Alteromonadaceae</taxon>
        <taxon>Alteromonas/Salinimonas group</taxon>
        <taxon>Alteromonas</taxon>
    </lineage>
</organism>
<feature type="transmembrane region" description="Helical" evidence="1">
    <location>
        <begin position="102"/>
        <end position="125"/>
    </location>
</feature>
<feature type="transmembrane region" description="Helical" evidence="1">
    <location>
        <begin position="58"/>
        <end position="81"/>
    </location>
</feature>
<feature type="transmembrane region" description="Helical" evidence="1">
    <location>
        <begin position="326"/>
        <end position="348"/>
    </location>
</feature>
<dbReference type="STRING" id="589873.EP12_10395"/>
<evidence type="ECO:0000313" key="2">
    <source>
        <dbReference type="EMBL" id="HAW76269.1"/>
    </source>
</evidence>
<dbReference type="RefSeq" id="WP_272977198.1">
    <property type="nucleotide sequence ID" value="NZ_CALBIY010000021.1"/>
</dbReference>
<dbReference type="Proteomes" id="UP000263517">
    <property type="component" value="Unassembled WGS sequence"/>
</dbReference>
<dbReference type="AlphaFoldDB" id="A0A350P4Q2"/>
<evidence type="ECO:0000313" key="3">
    <source>
        <dbReference type="Proteomes" id="UP000263517"/>
    </source>
</evidence>
<feature type="transmembrane region" description="Helical" evidence="1">
    <location>
        <begin position="35"/>
        <end position="52"/>
    </location>
</feature>
<reference evidence="2 3" key="1">
    <citation type="journal article" date="2018" name="Nat. Biotechnol.">
        <title>A standardized bacterial taxonomy based on genome phylogeny substantially revises the tree of life.</title>
        <authorList>
            <person name="Parks D.H."/>
            <person name="Chuvochina M."/>
            <person name="Waite D.W."/>
            <person name="Rinke C."/>
            <person name="Skarshewski A."/>
            <person name="Chaumeil P.A."/>
            <person name="Hugenholtz P."/>
        </authorList>
    </citation>
    <scope>NUCLEOTIDE SEQUENCE [LARGE SCALE GENOMIC DNA]</scope>
    <source>
        <strain evidence="2">UBA11978</strain>
    </source>
</reference>
<name>A0A350P4Q2_9ALTE</name>
<keyword evidence="1" id="KW-1133">Transmembrane helix</keyword>
<feature type="transmembrane region" description="Helical" evidence="1">
    <location>
        <begin position="383"/>
        <end position="402"/>
    </location>
</feature>
<keyword evidence="1" id="KW-0812">Transmembrane</keyword>
<accession>A0A350P4Q2</accession>
<feature type="transmembrane region" description="Helical" evidence="1">
    <location>
        <begin position="6"/>
        <end position="23"/>
    </location>
</feature>
<keyword evidence="1" id="KW-0472">Membrane</keyword>
<comment type="caution">
    <text evidence="2">The sequence shown here is derived from an EMBL/GenBank/DDBJ whole genome shotgun (WGS) entry which is preliminary data.</text>
</comment>
<feature type="transmembrane region" description="Helical" evidence="1">
    <location>
        <begin position="167"/>
        <end position="186"/>
    </location>
</feature>
<feature type="transmembrane region" description="Helical" evidence="1">
    <location>
        <begin position="284"/>
        <end position="305"/>
    </location>
</feature>
<feature type="transmembrane region" description="Helical" evidence="1">
    <location>
        <begin position="243"/>
        <end position="264"/>
    </location>
</feature>
<feature type="transmembrane region" description="Helical" evidence="1">
    <location>
        <begin position="206"/>
        <end position="222"/>
    </location>
</feature>
<gene>
    <name evidence="2" type="ORF">DCW74_11105</name>
</gene>
<sequence length="407" mass="44634">MITNSIALATSLLVAIVLFLPRLRQSVQWRATVTPLASIIGSGFLIIAPLLHSVMGKWALLGIILLSILAYTLGSVIRFNIRHAEPELARNPHGSIATLEKASQWALGAAYAISVAFYISLFAAFVFDRLAIADTTLIKLFTSGLLVIIMLVAWLRGARGLETIELFAVTIKLAIIVGVLVALATYDIQVQSAWFKHEAIQSLSHFETLSMLAGMLMVTQGFETTRFMGSNYNAEQRIKAGRYAQWIAIFLYAVFIGLTCPIFLDFPITELNETTISYTLGQAIWVLPILLLVAATASQLSAALADTIGGGGLLKELFHLPISPQFYYVLVIAIAGILVWSSNVFEIINLASKGFALYYLIQTLIAFRLVLQRRKEQRLTSLKVFSLSVIVVSLSFVIGWSIPAPHS</sequence>
<proteinExistence type="predicted"/>
<feature type="transmembrane region" description="Helical" evidence="1">
    <location>
        <begin position="137"/>
        <end position="155"/>
    </location>
</feature>
<protein>
    <recommendedName>
        <fullName evidence="4">Amino acid permease</fullName>
    </recommendedName>
</protein>
<evidence type="ECO:0008006" key="4">
    <source>
        <dbReference type="Google" id="ProtNLM"/>
    </source>
</evidence>
<feature type="transmembrane region" description="Helical" evidence="1">
    <location>
        <begin position="354"/>
        <end position="371"/>
    </location>
</feature>